<reference evidence="2" key="1">
    <citation type="submission" date="2022-03" db="EMBL/GenBank/DDBJ databases">
        <title>Genomic analyses of argali, domestic sheep and their hybrids provide insights into chromosomal evolution, heterosis and genetic basis of agronomic traits.</title>
        <authorList>
            <person name="Li M."/>
        </authorList>
    </citation>
    <scope>NUCLEOTIDE SEQUENCE</scope>
    <source>
        <strain evidence="2">CAU-MHL-2022a</strain>
        <tissue evidence="2">Skin</tissue>
    </source>
</reference>
<accession>A0AAD4TMC2</accession>
<feature type="compositionally biased region" description="Basic and acidic residues" evidence="1">
    <location>
        <begin position="100"/>
        <end position="119"/>
    </location>
</feature>
<dbReference type="Proteomes" id="UP001214576">
    <property type="component" value="Unassembled WGS sequence"/>
</dbReference>
<dbReference type="AlphaFoldDB" id="A0AAD4TMC2"/>
<gene>
    <name evidence="2" type="ORF">MG293_019282</name>
</gene>
<evidence type="ECO:0000313" key="2">
    <source>
        <dbReference type="EMBL" id="KAI4530393.1"/>
    </source>
</evidence>
<comment type="caution">
    <text evidence="2">The sequence shown here is derived from an EMBL/GenBank/DDBJ whole genome shotgun (WGS) entry which is preliminary data.</text>
</comment>
<keyword evidence="3" id="KW-1185">Reference proteome</keyword>
<proteinExistence type="predicted"/>
<protein>
    <submittedName>
        <fullName evidence="2">Uncharacterized protein</fullName>
    </submittedName>
</protein>
<organism evidence="2 3">
    <name type="scientific">Ovis ammon polii</name>
    <dbReference type="NCBI Taxonomy" id="230172"/>
    <lineage>
        <taxon>Eukaryota</taxon>
        <taxon>Metazoa</taxon>
        <taxon>Chordata</taxon>
        <taxon>Craniata</taxon>
        <taxon>Vertebrata</taxon>
        <taxon>Euteleostomi</taxon>
        <taxon>Mammalia</taxon>
        <taxon>Eutheria</taxon>
        <taxon>Laurasiatheria</taxon>
        <taxon>Artiodactyla</taxon>
        <taxon>Ruminantia</taxon>
        <taxon>Pecora</taxon>
        <taxon>Bovidae</taxon>
        <taxon>Caprinae</taxon>
        <taxon>Ovis</taxon>
    </lineage>
</organism>
<evidence type="ECO:0000313" key="3">
    <source>
        <dbReference type="Proteomes" id="UP001214576"/>
    </source>
</evidence>
<sequence>MGGAAAPPGDQVGPLRLQVEMPVWALAQLQPCGAGTGAYDARGASVPLRGEDSSMSPRLCLRSLHFSELCWEGPGDGQVLSAGFSGITGPPPKQTQTECCRSKTDPDKNRHRRENSERR</sequence>
<evidence type="ECO:0000256" key="1">
    <source>
        <dbReference type="SAM" id="MobiDB-lite"/>
    </source>
</evidence>
<dbReference type="EMBL" id="JAKZEL010000025">
    <property type="protein sequence ID" value="KAI4530393.1"/>
    <property type="molecule type" value="Genomic_DNA"/>
</dbReference>
<name>A0AAD4TMC2_OVIAM</name>
<feature type="region of interest" description="Disordered" evidence="1">
    <location>
        <begin position="81"/>
        <end position="119"/>
    </location>
</feature>